<dbReference type="PRINTS" id="PR00080">
    <property type="entry name" value="SDRFAMILY"/>
</dbReference>
<keyword evidence="4" id="KW-1185">Reference proteome</keyword>
<reference evidence="3" key="1">
    <citation type="journal article" date="2014" name="Int. J. Syst. Evol. Microbiol.">
        <title>Complete genome sequence of Corynebacterium casei LMG S-19264T (=DSM 44701T), isolated from a smear-ripened cheese.</title>
        <authorList>
            <consortium name="US DOE Joint Genome Institute (JGI-PGF)"/>
            <person name="Walter F."/>
            <person name="Albersmeier A."/>
            <person name="Kalinowski J."/>
            <person name="Ruckert C."/>
        </authorList>
    </citation>
    <scope>NUCLEOTIDE SEQUENCE</scope>
    <source>
        <strain evidence="3">CGMCC 4.3508</strain>
    </source>
</reference>
<dbReference type="InterPro" id="IPR002347">
    <property type="entry name" value="SDR_fam"/>
</dbReference>
<dbReference type="GO" id="GO:0016616">
    <property type="term" value="F:oxidoreductase activity, acting on the CH-OH group of donors, NAD or NADP as acceptor"/>
    <property type="evidence" value="ECO:0007669"/>
    <property type="project" value="TreeGrafter"/>
</dbReference>
<gene>
    <name evidence="3" type="ORF">GCM10011588_29640</name>
</gene>
<name>A0A917RLD6_9NOCA</name>
<dbReference type="CDD" id="cd05233">
    <property type="entry name" value="SDR_c"/>
    <property type="match status" value="1"/>
</dbReference>
<reference evidence="3" key="2">
    <citation type="submission" date="2020-09" db="EMBL/GenBank/DDBJ databases">
        <authorList>
            <person name="Sun Q."/>
            <person name="Zhou Y."/>
        </authorList>
    </citation>
    <scope>NUCLEOTIDE SEQUENCE</scope>
    <source>
        <strain evidence="3">CGMCC 4.3508</strain>
    </source>
</reference>
<dbReference type="Proteomes" id="UP000638263">
    <property type="component" value="Unassembled WGS sequence"/>
</dbReference>
<dbReference type="AlphaFoldDB" id="A0A917RLD6"/>
<dbReference type="PANTHER" id="PTHR42760">
    <property type="entry name" value="SHORT-CHAIN DEHYDROGENASES/REDUCTASES FAMILY MEMBER"/>
    <property type="match status" value="1"/>
</dbReference>
<evidence type="ECO:0000313" key="4">
    <source>
        <dbReference type="Proteomes" id="UP000638263"/>
    </source>
</evidence>
<dbReference type="InterPro" id="IPR020904">
    <property type="entry name" value="Sc_DH/Rdtase_CS"/>
</dbReference>
<dbReference type="FunFam" id="3.40.50.720:FF:000084">
    <property type="entry name" value="Short-chain dehydrogenase reductase"/>
    <property type="match status" value="1"/>
</dbReference>
<protein>
    <submittedName>
        <fullName evidence="3">3-oxoacyl-ACP reductase</fullName>
    </submittedName>
</protein>
<dbReference type="PRINTS" id="PR00081">
    <property type="entry name" value="GDHRDH"/>
</dbReference>
<dbReference type="RefSeq" id="WP_063916248.1">
    <property type="nucleotide sequence ID" value="NZ_BMMH01000005.1"/>
</dbReference>
<comment type="caution">
    <text evidence="3">The sequence shown here is derived from an EMBL/GenBank/DDBJ whole genome shotgun (WGS) entry which is preliminary data.</text>
</comment>
<evidence type="ECO:0000313" key="3">
    <source>
        <dbReference type="EMBL" id="GGL13287.1"/>
    </source>
</evidence>
<dbReference type="PROSITE" id="PS00061">
    <property type="entry name" value="ADH_SHORT"/>
    <property type="match status" value="1"/>
</dbReference>
<dbReference type="Gene3D" id="3.40.50.720">
    <property type="entry name" value="NAD(P)-binding Rossmann-like Domain"/>
    <property type="match status" value="1"/>
</dbReference>
<dbReference type="EMBL" id="BMMH01000005">
    <property type="protein sequence ID" value="GGL13287.1"/>
    <property type="molecule type" value="Genomic_DNA"/>
</dbReference>
<sequence length="271" mass="27912">MTTKNTVPAPQAFGLSGRTAVVTGAASGIGRETAVVFAEAGADVILADRDLSGLKETEERVAGAGRSTLIRTLDVCDRGQVEDLADAAAAEAGGFDIWANVAGVIAYFTLDEAEEAEVRRITDVNLFGVYWGVAAAGRRMAQRGRGSIVNVASTGGEIAVPRLSVYGMTKAAVIHLTKTAAAEYGPSGVRVNAVAPGFVDTPMVAANYIADDGSVDEDAHAHLIAERARLAALGTIGTPRDIALALLYLASDASSFMTGQTLRPNGGTTMS</sequence>
<keyword evidence="2" id="KW-0560">Oxidoreductase</keyword>
<proteinExistence type="inferred from homology"/>
<organism evidence="3 4">
    <name type="scientific">Nocardia jinanensis</name>
    <dbReference type="NCBI Taxonomy" id="382504"/>
    <lineage>
        <taxon>Bacteria</taxon>
        <taxon>Bacillati</taxon>
        <taxon>Actinomycetota</taxon>
        <taxon>Actinomycetes</taxon>
        <taxon>Mycobacteriales</taxon>
        <taxon>Nocardiaceae</taxon>
        <taxon>Nocardia</taxon>
    </lineage>
</organism>
<dbReference type="SUPFAM" id="SSF51735">
    <property type="entry name" value="NAD(P)-binding Rossmann-fold domains"/>
    <property type="match status" value="1"/>
</dbReference>
<comment type="similarity">
    <text evidence="1">Belongs to the short-chain dehydrogenases/reductases (SDR) family.</text>
</comment>
<dbReference type="Pfam" id="PF13561">
    <property type="entry name" value="adh_short_C2"/>
    <property type="match status" value="1"/>
</dbReference>
<accession>A0A917RLD6</accession>
<dbReference type="InterPro" id="IPR036291">
    <property type="entry name" value="NAD(P)-bd_dom_sf"/>
</dbReference>
<evidence type="ECO:0000256" key="2">
    <source>
        <dbReference type="ARBA" id="ARBA00023002"/>
    </source>
</evidence>
<evidence type="ECO:0000256" key="1">
    <source>
        <dbReference type="ARBA" id="ARBA00006484"/>
    </source>
</evidence>